<dbReference type="Pfam" id="PF22893">
    <property type="entry name" value="ULD_2"/>
    <property type="match status" value="1"/>
</dbReference>
<evidence type="ECO:0000256" key="1">
    <source>
        <dbReference type="SAM" id="MobiDB-lite"/>
    </source>
</evidence>
<evidence type="ECO:0000313" key="4">
    <source>
        <dbReference type="Proteomes" id="UP000766486"/>
    </source>
</evidence>
<feature type="region of interest" description="Disordered" evidence="1">
    <location>
        <begin position="412"/>
        <end position="491"/>
    </location>
</feature>
<feature type="compositionally biased region" description="Polar residues" evidence="1">
    <location>
        <begin position="185"/>
        <end position="212"/>
    </location>
</feature>
<feature type="region of interest" description="Disordered" evidence="1">
    <location>
        <begin position="185"/>
        <end position="275"/>
    </location>
</feature>
<evidence type="ECO:0000259" key="2">
    <source>
        <dbReference type="Pfam" id="PF22893"/>
    </source>
</evidence>
<name>A0ABY6TPV3_BIOOC</name>
<gene>
    <name evidence="3" type="ORF">CLO192961_LOCUS9298</name>
</gene>
<dbReference type="EMBL" id="CABFNS010000021">
    <property type="protein sequence ID" value="VUC19984.1"/>
    <property type="molecule type" value="Genomic_DNA"/>
</dbReference>
<protein>
    <recommendedName>
        <fullName evidence="2">Ubiquitin-like domain-containing protein</fullName>
    </recommendedName>
</protein>
<dbReference type="Proteomes" id="UP000766486">
    <property type="component" value="Unassembled WGS sequence"/>
</dbReference>
<dbReference type="PANTHER" id="PTHR38886">
    <property type="entry name" value="SESA DOMAIN-CONTAINING PROTEIN"/>
    <property type="match status" value="1"/>
</dbReference>
<accession>A0ABY6TPV3</accession>
<feature type="compositionally biased region" description="Polar residues" evidence="1">
    <location>
        <begin position="226"/>
        <end position="255"/>
    </location>
</feature>
<proteinExistence type="predicted"/>
<feature type="compositionally biased region" description="Polar residues" evidence="1">
    <location>
        <begin position="479"/>
        <end position="491"/>
    </location>
</feature>
<evidence type="ECO:0000313" key="3">
    <source>
        <dbReference type="EMBL" id="VUC19984.1"/>
    </source>
</evidence>
<sequence>MSFGYSVSDFITGANITYRLIRVLADSSGASEEYQDAMLELSAMQQAFLQVSQMTQNPVIPQATINSASHIVMSAMDIISHFLDRSRIYQKKLGGGTKSNENESLASRTEDSWTKVGWSLFKREELKDLRDRLQSKLSSIQLLLSASAYCYLPSRGVSIYQVPPSKEETDLANSLKNTATIARSQSIEGQPSINHSQKLHDLSSNTTRSLPASPNFEKLVVHTNEPPRSSCGTTSTDTMPPANESTGTSMSSTTLIEEDRPRSAESGAGSLPQLHRQDTVPLGVVKDMNQLAMRWVADLTIQQVNPDTVEKLRKILADGIQAMKSELDGPILFTDAVGRKFSFPFRLVMVWAGMQELIQQAFLQVETLEAHVHEGHYDLIGPDGEILLPSVWAKLITPGMHIRMTMWPIEKPARQPPATQPPARQPPPSIPPFDLEEGHIVPPLNIRGRSKQKKISRGEVVRKSQSSWTTESSDDDSNYFGSARSNSSDEN</sequence>
<comment type="caution">
    <text evidence="3">The sequence shown here is derived from an EMBL/GenBank/DDBJ whole genome shotgun (WGS) entry which is preliminary data.</text>
</comment>
<feature type="compositionally biased region" description="Pro residues" evidence="1">
    <location>
        <begin position="414"/>
        <end position="431"/>
    </location>
</feature>
<feature type="domain" description="Ubiquitin-like" evidence="2">
    <location>
        <begin position="329"/>
        <end position="409"/>
    </location>
</feature>
<reference evidence="3 4" key="1">
    <citation type="submission" date="2019-06" db="EMBL/GenBank/DDBJ databases">
        <authorList>
            <person name="Broberg M."/>
        </authorList>
    </citation>
    <scope>NUCLEOTIDE SEQUENCE [LARGE SCALE GENOMIC DNA]</scope>
</reference>
<dbReference type="InterPro" id="IPR054464">
    <property type="entry name" value="ULD_fung"/>
</dbReference>
<organism evidence="3 4">
    <name type="scientific">Bionectria ochroleuca</name>
    <name type="common">Gliocladium roseum</name>
    <dbReference type="NCBI Taxonomy" id="29856"/>
    <lineage>
        <taxon>Eukaryota</taxon>
        <taxon>Fungi</taxon>
        <taxon>Dikarya</taxon>
        <taxon>Ascomycota</taxon>
        <taxon>Pezizomycotina</taxon>
        <taxon>Sordariomycetes</taxon>
        <taxon>Hypocreomycetidae</taxon>
        <taxon>Hypocreales</taxon>
        <taxon>Bionectriaceae</taxon>
        <taxon>Clonostachys</taxon>
    </lineage>
</organism>
<dbReference type="PANTHER" id="PTHR38886:SF1">
    <property type="entry name" value="NACHT-NTPASE AND P-LOOP NTPASES N-TERMINAL DOMAIN-CONTAINING PROTEIN"/>
    <property type="match status" value="1"/>
</dbReference>
<keyword evidence="4" id="KW-1185">Reference proteome</keyword>